<evidence type="ECO:0000313" key="3">
    <source>
        <dbReference type="EMBL" id="AWC94386.1"/>
    </source>
</evidence>
<dbReference type="InterPro" id="IPR006015">
    <property type="entry name" value="Universal_stress_UspA"/>
</dbReference>
<dbReference type="Proteomes" id="UP001182247">
    <property type="component" value="Unassembled WGS sequence"/>
</dbReference>
<accession>A0A0A2RGA0</accession>
<sequence>MYNTILVPIDILEDDLTDKMLPHVEALAKIDNPKIHFFTVIPNVEMFFGVEYASMPVSMRESGERIELALAALKEIIKGIAVPESQYTLHAAIGSAKNEILSYAKDINADLILMGSHRPGAATFLLGSTAATIVRHAKTSVMVIR</sequence>
<dbReference type="InterPro" id="IPR006016">
    <property type="entry name" value="UspA"/>
</dbReference>
<dbReference type="PRINTS" id="PR01438">
    <property type="entry name" value="UNVRSLSTRESS"/>
</dbReference>
<reference evidence="5" key="3">
    <citation type="submission" date="2023-02" db="EMBL/GenBank/DDBJ databases">
        <title>Detection, antimicrobial susceptibility and genomic characterization of NDM-producing species of Morganellaceae, Yersiniaceae, and Enterobacteriaceae other than Klebsiella.</title>
        <authorList>
            <person name="Camargo C.H."/>
            <person name="Sacchi C.T."/>
            <person name="Campos K.R."/>
        </authorList>
    </citation>
    <scope>NUCLEOTIDE SEQUENCE</scope>
    <source>
        <strain evidence="5">1189_21</strain>
    </source>
</reference>
<dbReference type="InterPro" id="IPR014729">
    <property type="entry name" value="Rossmann-like_a/b/a_fold"/>
</dbReference>
<comment type="similarity">
    <text evidence="1">Belongs to the universal stress protein A family.</text>
</comment>
<feature type="domain" description="UspA" evidence="2">
    <location>
        <begin position="1"/>
        <end position="145"/>
    </location>
</feature>
<dbReference type="GeneID" id="93359709"/>
<dbReference type="RefSeq" id="WP_004238583.1">
    <property type="nucleotide sequence ID" value="NZ_ABGYJJ040000001.1"/>
</dbReference>
<dbReference type="Gene3D" id="3.40.50.620">
    <property type="entry name" value="HUPs"/>
    <property type="match status" value="1"/>
</dbReference>
<evidence type="ECO:0000313" key="5">
    <source>
        <dbReference type="EMBL" id="MDS0898153.1"/>
    </source>
</evidence>
<dbReference type="OrthoDB" id="9792500at2"/>
<evidence type="ECO:0000259" key="2">
    <source>
        <dbReference type="Pfam" id="PF00582"/>
    </source>
</evidence>
<name>A0A0A2RGA0_MORMO</name>
<dbReference type="Pfam" id="PF00582">
    <property type="entry name" value="Usp"/>
    <property type="match status" value="1"/>
</dbReference>
<evidence type="ECO:0000313" key="6">
    <source>
        <dbReference type="Proteomes" id="UP000244682"/>
    </source>
</evidence>
<reference evidence="3 6" key="2">
    <citation type="submission" date="2018-04" db="EMBL/GenBank/DDBJ databases">
        <title>Whole genome sequencing of Morganella morganii AR_0133.</title>
        <authorList>
            <person name="Conlan S."/>
            <person name="Thomas P.J."/>
            <person name="Mullikin J."/>
            <person name="Frank K.M."/>
            <person name="Segre J.A."/>
        </authorList>
    </citation>
    <scope>NUCLEOTIDE SEQUENCE [LARGE SCALE GENOMIC DNA]</scope>
    <source>
        <strain evidence="3 6">AR_0133</strain>
    </source>
</reference>
<dbReference type="SUPFAM" id="SSF52402">
    <property type="entry name" value="Adenine nucleotide alpha hydrolases-like"/>
    <property type="match status" value="1"/>
</dbReference>
<dbReference type="Proteomes" id="UP000650477">
    <property type="component" value="Unassembled WGS sequence"/>
</dbReference>
<dbReference type="EMBL" id="PKLF01000017">
    <property type="protein sequence ID" value="MBE8614090.1"/>
    <property type="molecule type" value="Genomic_DNA"/>
</dbReference>
<gene>
    <name evidence="3" type="ORF">AM380_12385</name>
    <name evidence="4" type="ORF">CYG68_17060</name>
    <name evidence="5" type="ORF">OSC06_09245</name>
</gene>
<organism evidence="4 7">
    <name type="scientific">Morganella morganii</name>
    <name type="common">Proteus morganii</name>
    <dbReference type="NCBI Taxonomy" id="582"/>
    <lineage>
        <taxon>Bacteria</taxon>
        <taxon>Pseudomonadati</taxon>
        <taxon>Pseudomonadota</taxon>
        <taxon>Gammaproteobacteria</taxon>
        <taxon>Enterobacterales</taxon>
        <taxon>Morganellaceae</taxon>
        <taxon>Morganella</taxon>
    </lineage>
</organism>
<dbReference type="AlphaFoldDB" id="A0A0A2RGA0"/>
<evidence type="ECO:0000256" key="1">
    <source>
        <dbReference type="ARBA" id="ARBA00008791"/>
    </source>
</evidence>
<dbReference type="PANTHER" id="PTHR46268:SF6">
    <property type="entry name" value="UNIVERSAL STRESS PROTEIN UP12"/>
    <property type="match status" value="1"/>
</dbReference>
<dbReference type="PANTHER" id="PTHR46268">
    <property type="entry name" value="STRESS RESPONSE PROTEIN NHAX"/>
    <property type="match status" value="1"/>
</dbReference>
<dbReference type="CDD" id="cd00293">
    <property type="entry name" value="USP-like"/>
    <property type="match status" value="1"/>
</dbReference>
<dbReference type="EMBL" id="CP028956">
    <property type="protein sequence ID" value="AWC94386.1"/>
    <property type="molecule type" value="Genomic_DNA"/>
</dbReference>
<dbReference type="EMBL" id="JAPKIY010000015">
    <property type="protein sequence ID" value="MDS0898153.1"/>
    <property type="molecule type" value="Genomic_DNA"/>
</dbReference>
<protein>
    <submittedName>
        <fullName evidence="4">Universal stress protein</fullName>
    </submittedName>
</protein>
<proteinExistence type="inferred from homology"/>
<dbReference type="Proteomes" id="UP000244682">
    <property type="component" value="Chromosome"/>
</dbReference>
<dbReference type="STRING" id="582.AL531_10150"/>
<reference evidence="4" key="1">
    <citation type="submission" date="2017-12" db="EMBL/GenBank/DDBJ databases">
        <title>Genome sequencing and analysis.</title>
        <authorList>
            <person name="Huang Y.-T."/>
        </authorList>
    </citation>
    <scope>NUCLEOTIDE SEQUENCE</scope>
    <source>
        <strain evidence="4">VGH116</strain>
    </source>
</reference>
<evidence type="ECO:0000313" key="7">
    <source>
        <dbReference type="Proteomes" id="UP000650477"/>
    </source>
</evidence>
<evidence type="ECO:0000313" key="4">
    <source>
        <dbReference type="EMBL" id="MBE8614090.1"/>
    </source>
</evidence>